<evidence type="ECO:0000256" key="1">
    <source>
        <dbReference type="SAM" id="MobiDB-lite"/>
    </source>
</evidence>
<proteinExistence type="predicted"/>
<evidence type="ECO:0000313" key="2">
    <source>
        <dbReference type="EMBL" id="CAF1498488.1"/>
    </source>
</evidence>
<feature type="region of interest" description="Disordered" evidence="1">
    <location>
        <begin position="1"/>
        <end position="37"/>
    </location>
</feature>
<name>A0A815T5A5_9BILA</name>
<feature type="non-terminal residue" evidence="2">
    <location>
        <position position="37"/>
    </location>
</feature>
<protein>
    <submittedName>
        <fullName evidence="2">Uncharacterized protein</fullName>
    </submittedName>
</protein>
<feature type="compositionally biased region" description="Polar residues" evidence="1">
    <location>
        <begin position="26"/>
        <end position="37"/>
    </location>
</feature>
<gene>
    <name evidence="2" type="ORF">SEV965_LOCUS35946</name>
</gene>
<reference evidence="2" key="1">
    <citation type="submission" date="2021-02" db="EMBL/GenBank/DDBJ databases">
        <authorList>
            <person name="Nowell W R."/>
        </authorList>
    </citation>
    <scope>NUCLEOTIDE SEQUENCE</scope>
</reference>
<feature type="compositionally biased region" description="Acidic residues" evidence="1">
    <location>
        <begin position="10"/>
        <end position="23"/>
    </location>
</feature>
<organism evidence="2 3">
    <name type="scientific">Rotaria sordida</name>
    <dbReference type="NCBI Taxonomy" id="392033"/>
    <lineage>
        <taxon>Eukaryota</taxon>
        <taxon>Metazoa</taxon>
        <taxon>Spiralia</taxon>
        <taxon>Gnathifera</taxon>
        <taxon>Rotifera</taxon>
        <taxon>Eurotatoria</taxon>
        <taxon>Bdelloidea</taxon>
        <taxon>Philodinida</taxon>
        <taxon>Philodinidae</taxon>
        <taxon>Rotaria</taxon>
    </lineage>
</organism>
<comment type="caution">
    <text evidence="2">The sequence shown here is derived from an EMBL/GenBank/DDBJ whole genome shotgun (WGS) entry which is preliminary data.</text>
</comment>
<sequence>MSHTTNYSAFDDDDDDDQEDYDEQLNVKQKQINDVIA</sequence>
<accession>A0A815T5A5</accession>
<dbReference type="AlphaFoldDB" id="A0A815T5A5"/>
<dbReference type="Proteomes" id="UP000663889">
    <property type="component" value="Unassembled WGS sequence"/>
</dbReference>
<dbReference type="EMBL" id="CAJNOU010006173">
    <property type="protein sequence ID" value="CAF1498488.1"/>
    <property type="molecule type" value="Genomic_DNA"/>
</dbReference>
<evidence type="ECO:0000313" key="3">
    <source>
        <dbReference type="Proteomes" id="UP000663889"/>
    </source>
</evidence>